<gene>
    <name evidence="3" type="ORF">SAMN04515677_10632</name>
</gene>
<dbReference type="Gene3D" id="3.90.640.20">
    <property type="entry name" value="Heat-shock cognate protein, ATPase"/>
    <property type="match status" value="2"/>
</dbReference>
<dbReference type="InterPro" id="IPR025303">
    <property type="entry name" value="PdaC"/>
</dbReference>
<dbReference type="EMBL" id="FNGW01000006">
    <property type="protein sequence ID" value="SDM16776.1"/>
    <property type="molecule type" value="Genomic_DNA"/>
</dbReference>
<feature type="domain" description="DUF3298" evidence="1">
    <location>
        <begin position="364"/>
        <end position="439"/>
    </location>
</feature>
<dbReference type="Pfam" id="PF11738">
    <property type="entry name" value="DUF3298"/>
    <property type="match status" value="2"/>
</dbReference>
<name>A0A1G9R0I1_9FIRM</name>
<protein>
    <recommendedName>
        <fullName evidence="5">DUF3298 domain-containing protein</fullName>
    </recommendedName>
</protein>
<feature type="domain" description="DUF3298" evidence="1">
    <location>
        <begin position="161"/>
        <end position="215"/>
    </location>
</feature>
<dbReference type="InterPro" id="IPR021729">
    <property type="entry name" value="DUF3298"/>
</dbReference>
<keyword evidence="4" id="KW-1185">Reference proteome</keyword>
<evidence type="ECO:0008006" key="5">
    <source>
        <dbReference type="Google" id="ProtNLM"/>
    </source>
</evidence>
<organism evidence="3 4">
    <name type="scientific">Romboutsia lituseburensis DSM 797</name>
    <dbReference type="NCBI Taxonomy" id="1121325"/>
    <lineage>
        <taxon>Bacteria</taxon>
        <taxon>Bacillati</taxon>
        <taxon>Bacillota</taxon>
        <taxon>Clostridia</taxon>
        <taxon>Peptostreptococcales</taxon>
        <taxon>Peptostreptococcaceae</taxon>
        <taxon>Romboutsia</taxon>
    </lineage>
</organism>
<dbReference type="RefSeq" id="WP_092726507.1">
    <property type="nucleotide sequence ID" value="NZ_FNGW01000006.1"/>
</dbReference>
<proteinExistence type="predicted"/>
<accession>A0A1G9R0I1</accession>
<dbReference type="STRING" id="1121325.SAMN04515677_10632"/>
<dbReference type="Proteomes" id="UP000199068">
    <property type="component" value="Unassembled WGS sequence"/>
</dbReference>
<reference evidence="3 4" key="1">
    <citation type="submission" date="2016-10" db="EMBL/GenBank/DDBJ databases">
        <authorList>
            <person name="de Groot N.N."/>
        </authorList>
    </citation>
    <scope>NUCLEOTIDE SEQUENCE [LARGE SCALE GENOMIC DNA]</scope>
    <source>
        <strain evidence="3 4">DSM 797</strain>
    </source>
</reference>
<evidence type="ECO:0000313" key="3">
    <source>
        <dbReference type="EMBL" id="SDM16776.1"/>
    </source>
</evidence>
<feature type="domain" description="Deacetylase PdaC" evidence="2">
    <location>
        <begin position="254"/>
        <end position="345"/>
    </location>
</feature>
<dbReference type="InterPro" id="IPR037126">
    <property type="entry name" value="PdaC/RsiV-like_sf"/>
</dbReference>
<evidence type="ECO:0000259" key="2">
    <source>
        <dbReference type="Pfam" id="PF13739"/>
    </source>
</evidence>
<dbReference type="Gene3D" id="3.30.565.40">
    <property type="entry name" value="Fervidobacterium nodosum Rt17-B1 like"/>
    <property type="match status" value="2"/>
</dbReference>
<evidence type="ECO:0000313" key="4">
    <source>
        <dbReference type="Proteomes" id="UP000199068"/>
    </source>
</evidence>
<dbReference type="Pfam" id="PF13739">
    <property type="entry name" value="PdaC"/>
    <property type="match status" value="1"/>
</dbReference>
<evidence type="ECO:0000259" key="1">
    <source>
        <dbReference type="Pfam" id="PF11738"/>
    </source>
</evidence>
<sequence length="456" mass="53559">MKNKKNIGYIIFTVVLAFLIISISSSNNLKIKDIIQANISQGLRTVKITEEKIKIDDRKLSISIKMPEIHCQDEEVQRYINSYIRKNINEFINIQRQNMELKKSKENIDVSINYGVAFEDGNLLNVIIYKNTNVGKKDFILEKESYIFDLKTGQRIYLDHFLKDNKDYQEVLSKYIYDYIKKHNLNVDKSKIKINKNTNYIISDGGIVIYFNPYRSSKTNAIYEFKVPVEIFKNKIRTVGTNRIVANVDTQTLTKNTDYINSIINIPIIITSNKDIEKYINDKIRNDIMNFYNQSQQEAKEYLGKIPNKDEKFVANVNYEVKKNSDNVLSIIVRYYKYSGGAHGYYEDVPYNLDMINGKLLKLNDLFKQNSEYKNVIDSEIRKQIESIIKNDKEFKDVYQFEGIKPDNKFYIQDDNIVIYFDLYEIAPYAAGQPEFFINSSVINHILKEQYVNIFK</sequence>
<dbReference type="AlphaFoldDB" id="A0A1G9R0I1"/>